<keyword evidence="2" id="KW-0808">Transferase</keyword>
<evidence type="ECO:0000313" key="6">
    <source>
        <dbReference type="EMBL" id="NKX43712.1"/>
    </source>
</evidence>
<accession>A0A7X6GWK0</accession>
<dbReference type="AlphaFoldDB" id="A0A7X6GWK0"/>
<keyword evidence="3" id="KW-0547">Nucleotide-binding</keyword>
<feature type="domain" description="ABC1 atypical kinase-like" evidence="5">
    <location>
        <begin position="100"/>
        <end position="338"/>
    </location>
</feature>
<dbReference type="GO" id="GO:0016301">
    <property type="term" value="F:kinase activity"/>
    <property type="evidence" value="ECO:0007669"/>
    <property type="project" value="UniProtKB-KW"/>
</dbReference>
<proteinExistence type="inferred from homology"/>
<protein>
    <submittedName>
        <fullName evidence="6">AarF/ABC1/UbiB kinase family protein</fullName>
    </submittedName>
</protein>
<evidence type="ECO:0000313" key="7">
    <source>
        <dbReference type="Proteomes" id="UP000526408"/>
    </source>
</evidence>
<dbReference type="InterPro" id="IPR034646">
    <property type="entry name" value="ADCK3_dom"/>
</dbReference>
<dbReference type="InterPro" id="IPR051409">
    <property type="entry name" value="Atypical_kinase_ADCK"/>
</dbReference>
<evidence type="ECO:0000256" key="4">
    <source>
        <dbReference type="ARBA" id="ARBA00022840"/>
    </source>
</evidence>
<evidence type="ECO:0000256" key="3">
    <source>
        <dbReference type="ARBA" id="ARBA00022741"/>
    </source>
</evidence>
<evidence type="ECO:0000256" key="2">
    <source>
        <dbReference type="ARBA" id="ARBA00022679"/>
    </source>
</evidence>
<dbReference type="PANTHER" id="PTHR43851">
    <property type="match status" value="1"/>
</dbReference>
<name>A0A7X6GWK0_9RHOB</name>
<sequence>MTDHPDPRSRPVPAGRLARARAMGGLATGLAGGVALSGAQALIRGRRPRLSELVLTPGNITRLADRLSEMRGAAMKLGQLLSMEAGDLLPPELEAILSRLRAEAHVMPPQQLKQVLQDAYGPDFRRLFRSFDTRPLAAASIGQVHRALTPEGQALAVKLQYPGVRAAIDSDLDNAAALIRWSGLWPAELDIAPLMAEARRQLHEEADYAREGVALARFGDLMAGDDRFVVPRLDPDRSRAAALAMSFEASEPIERLAEAPADLRDRAVTALIELCLRELFEFRLMQTDPNFANYRWRPDTGQIVLLDFGATREISAGVAEGYRALMAAGLEADREAVLAALERIGFIRAGLPDRHRATLADMAEMGFAILRGPGPFDFRGNDFADRVRARGREIGSERELWHLPPPETLFLQRKIGGLYLLATRLGARVDIPALARRFA</sequence>
<dbReference type="SUPFAM" id="SSF56112">
    <property type="entry name" value="Protein kinase-like (PK-like)"/>
    <property type="match status" value="1"/>
</dbReference>
<evidence type="ECO:0000256" key="1">
    <source>
        <dbReference type="ARBA" id="ARBA00009670"/>
    </source>
</evidence>
<dbReference type="GO" id="GO:0006744">
    <property type="term" value="P:ubiquinone biosynthetic process"/>
    <property type="evidence" value="ECO:0007669"/>
    <property type="project" value="TreeGrafter"/>
</dbReference>
<dbReference type="Proteomes" id="UP000526408">
    <property type="component" value="Unassembled WGS sequence"/>
</dbReference>
<dbReference type="GO" id="GO:0005524">
    <property type="term" value="F:ATP binding"/>
    <property type="evidence" value="ECO:0007669"/>
    <property type="project" value="UniProtKB-KW"/>
</dbReference>
<dbReference type="InterPro" id="IPR011009">
    <property type="entry name" value="Kinase-like_dom_sf"/>
</dbReference>
<comment type="caution">
    <text evidence="6">The sequence shown here is derived from an EMBL/GenBank/DDBJ whole genome shotgun (WGS) entry which is preliminary data.</text>
</comment>
<dbReference type="EMBL" id="JAAZQQ010000001">
    <property type="protein sequence ID" value="NKX43712.1"/>
    <property type="molecule type" value="Genomic_DNA"/>
</dbReference>
<dbReference type="CDD" id="cd13970">
    <property type="entry name" value="ABC1_ADCK3"/>
    <property type="match status" value="1"/>
</dbReference>
<gene>
    <name evidence="6" type="ORF">HCU73_03845</name>
</gene>
<comment type="similarity">
    <text evidence="1">Belongs to the protein kinase superfamily. ADCK protein kinase family.</text>
</comment>
<dbReference type="Pfam" id="PF03109">
    <property type="entry name" value="ABC1"/>
    <property type="match status" value="1"/>
</dbReference>
<organism evidence="6 7">
    <name type="scientific">Roseicyclus persicicus</name>
    <dbReference type="NCBI Taxonomy" id="2650661"/>
    <lineage>
        <taxon>Bacteria</taxon>
        <taxon>Pseudomonadati</taxon>
        <taxon>Pseudomonadota</taxon>
        <taxon>Alphaproteobacteria</taxon>
        <taxon>Rhodobacterales</taxon>
        <taxon>Roseobacteraceae</taxon>
        <taxon>Roseicyclus</taxon>
    </lineage>
</organism>
<keyword evidence="4" id="KW-0067">ATP-binding</keyword>
<reference evidence="6 7" key="1">
    <citation type="submission" date="2020-04" db="EMBL/GenBank/DDBJ databases">
        <authorList>
            <person name="Yoon J."/>
        </authorList>
    </citation>
    <scope>NUCLEOTIDE SEQUENCE [LARGE SCALE GENOMIC DNA]</scope>
    <source>
        <strain evidence="6 7">KMU-115</strain>
    </source>
</reference>
<dbReference type="PANTHER" id="PTHR43851:SF3">
    <property type="entry name" value="COENZYME Q8"/>
    <property type="match status" value="1"/>
</dbReference>
<keyword evidence="6" id="KW-0418">Kinase</keyword>
<dbReference type="InterPro" id="IPR004147">
    <property type="entry name" value="ABC1_dom"/>
</dbReference>
<keyword evidence="7" id="KW-1185">Reference proteome</keyword>
<dbReference type="RefSeq" id="WP_168622064.1">
    <property type="nucleotide sequence ID" value="NZ_JAAZQQ010000001.1"/>
</dbReference>
<evidence type="ECO:0000259" key="5">
    <source>
        <dbReference type="Pfam" id="PF03109"/>
    </source>
</evidence>